<dbReference type="AlphaFoldDB" id="A0A6J7UBP1"/>
<gene>
    <name evidence="1" type="ORF">UFOPK4355_00530</name>
</gene>
<organism evidence="1">
    <name type="scientific">freshwater metagenome</name>
    <dbReference type="NCBI Taxonomy" id="449393"/>
    <lineage>
        <taxon>unclassified sequences</taxon>
        <taxon>metagenomes</taxon>
        <taxon>ecological metagenomes</taxon>
    </lineage>
</organism>
<name>A0A6J7UBP1_9ZZZZ</name>
<dbReference type="EMBL" id="CAFBQT010000050">
    <property type="protein sequence ID" value="CAB5063211.1"/>
    <property type="molecule type" value="Genomic_DNA"/>
</dbReference>
<evidence type="ECO:0000313" key="1">
    <source>
        <dbReference type="EMBL" id="CAB5063211.1"/>
    </source>
</evidence>
<protein>
    <submittedName>
        <fullName evidence="1">Unannotated protein</fullName>
    </submittedName>
</protein>
<proteinExistence type="predicted"/>
<reference evidence="1" key="1">
    <citation type="submission" date="2020-05" db="EMBL/GenBank/DDBJ databases">
        <authorList>
            <person name="Chiriac C."/>
            <person name="Salcher M."/>
            <person name="Ghai R."/>
            <person name="Kavagutti S V."/>
        </authorList>
    </citation>
    <scope>NUCLEOTIDE SEQUENCE</scope>
</reference>
<sequence>MYSRVATTSRPIKIPSASYPQSKLERVGAAGIRIPVIESDLSTFGSTPLTNGGADLANHAPSAVATNIINSSLRIKRTILVLPVKLLRINLRCLYPNPIKTAVKTIFAITIYAYFELQAEIKLSRVQAFVAPLAVTISAAHKATLLNLGSAINLTSSAIKNSEIKPPTQIDIPKI</sequence>
<accession>A0A6J7UBP1</accession>